<dbReference type="Pfam" id="PF00691">
    <property type="entry name" value="OmpA"/>
    <property type="match status" value="1"/>
</dbReference>
<dbReference type="GO" id="GO:0009279">
    <property type="term" value="C:cell outer membrane"/>
    <property type="evidence" value="ECO:0007669"/>
    <property type="project" value="UniProtKB-SubCell"/>
</dbReference>
<evidence type="ECO:0000259" key="6">
    <source>
        <dbReference type="PROSITE" id="PS51123"/>
    </source>
</evidence>
<proteinExistence type="predicted"/>
<evidence type="ECO:0000256" key="1">
    <source>
        <dbReference type="ARBA" id="ARBA00004442"/>
    </source>
</evidence>
<feature type="chain" id="PRO_5033055293" evidence="5">
    <location>
        <begin position="23"/>
        <end position="454"/>
    </location>
</feature>
<dbReference type="Proteomes" id="UP000559010">
    <property type="component" value="Unassembled WGS sequence"/>
</dbReference>
<dbReference type="Pfam" id="PF13385">
    <property type="entry name" value="Laminin_G_3"/>
    <property type="match status" value="1"/>
</dbReference>
<reference evidence="7 8" key="1">
    <citation type="submission" date="2020-04" db="EMBL/GenBank/DDBJ databases">
        <title>Flammeovirgaceae bacterium KN852 isolated from deep sea.</title>
        <authorList>
            <person name="Zhang D.-C."/>
        </authorList>
    </citation>
    <scope>NUCLEOTIDE SEQUENCE [LARGE SCALE GENOMIC DNA]</scope>
    <source>
        <strain evidence="7 8">KN852</strain>
    </source>
</reference>
<dbReference type="PANTHER" id="PTHR30329">
    <property type="entry name" value="STATOR ELEMENT OF FLAGELLAR MOTOR COMPLEX"/>
    <property type="match status" value="1"/>
</dbReference>
<comment type="subcellular location">
    <subcellularLocation>
        <location evidence="1">Cell outer membrane</location>
    </subcellularLocation>
</comment>
<feature type="signal peptide" evidence="5">
    <location>
        <begin position="1"/>
        <end position="22"/>
    </location>
</feature>
<gene>
    <name evidence="7" type="ORF">HH304_15035</name>
</gene>
<dbReference type="PRINTS" id="PR01021">
    <property type="entry name" value="OMPADOMAIN"/>
</dbReference>
<dbReference type="AlphaFoldDB" id="A0A848J5C6"/>
<dbReference type="PROSITE" id="PS51123">
    <property type="entry name" value="OMPA_2"/>
    <property type="match status" value="1"/>
</dbReference>
<dbReference type="InterPro" id="IPR006664">
    <property type="entry name" value="OMP_bac"/>
</dbReference>
<evidence type="ECO:0000313" key="7">
    <source>
        <dbReference type="EMBL" id="NMM49720.1"/>
    </source>
</evidence>
<dbReference type="InterPro" id="IPR036737">
    <property type="entry name" value="OmpA-like_sf"/>
</dbReference>
<dbReference type="PANTHER" id="PTHR30329:SF21">
    <property type="entry name" value="LIPOPROTEIN YIAD-RELATED"/>
    <property type="match status" value="1"/>
</dbReference>
<dbReference type="InterPro" id="IPR050330">
    <property type="entry name" value="Bact_OuterMem_StrucFunc"/>
</dbReference>
<organism evidence="7 8">
    <name type="scientific">Marinigracilibium pacificum</name>
    <dbReference type="NCBI Taxonomy" id="2729599"/>
    <lineage>
        <taxon>Bacteria</taxon>
        <taxon>Pseudomonadati</taxon>
        <taxon>Bacteroidota</taxon>
        <taxon>Cytophagia</taxon>
        <taxon>Cytophagales</taxon>
        <taxon>Flammeovirgaceae</taxon>
        <taxon>Marinigracilibium</taxon>
    </lineage>
</organism>
<protein>
    <submittedName>
        <fullName evidence="7">OmpA family protein</fullName>
    </submittedName>
</protein>
<dbReference type="InterPro" id="IPR006690">
    <property type="entry name" value="OMPA-like_CS"/>
</dbReference>
<dbReference type="GO" id="GO:0004553">
    <property type="term" value="F:hydrolase activity, hydrolyzing O-glycosyl compounds"/>
    <property type="evidence" value="ECO:0007669"/>
    <property type="project" value="UniProtKB-ARBA"/>
</dbReference>
<feature type="domain" description="OmpA-like" evidence="6">
    <location>
        <begin position="339"/>
        <end position="454"/>
    </location>
</feature>
<dbReference type="PROSITE" id="PS01068">
    <property type="entry name" value="OMPA_1"/>
    <property type="match status" value="1"/>
</dbReference>
<dbReference type="Gene3D" id="2.60.120.200">
    <property type="match status" value="1"/>
</dbReference>
<name>A0A848J5C6_9BACT</name>
<dbReference type="InterPro" id="IPR006665">
    <property type="entry name" value="OmpA-like"/>
</dbReference>
<keyword evidence="5" id="KW-0732">Signal</keyword>
<dbReference type="InterPro" id="IPR013320">
    <property type="entry name" value="ConA-like_dom_sf"/>
</dbReference>
<evidence type="ECO:0000256" key="5">
    <source>
        <dbReference type="SAM" id="SignalP"/>
    </source>
</evidence>
<comment type="caution">
    <text evidence="7">The sequence shown here is derived from an EMBL/GenBank/DDBJ whole genome shotgun (WGS) entry which is preliminary data.</text>
</comment>
<keyword evidence="3" id="KW-0998">Cell outer membrane</keyword>
<accession>A0A848J5C6</accession>
<dbReference type="GO" id="GO:0005975">
    <property type="term" value="P:carbohydrate metabolic process"/>
    <property type="evidence" value="ECO:0007669"/>
    <property type="project" value="UniProtKB-ARBA"/>
</dbReference>
<keyword evidence="2 4" id="KW-0472">Membrane</keyword>
<evidence type="ECO:0000256" key="4">
    <source>
        <dbReference type="PROSITE-ProRule" id="PRU00473"/>
    </source>
</evidence>
<keyword evidence="8" id="KW-1185">Reference proteome</keyword>
<dbReference type="SUPFAM" id="SSF103088">
    <property type="entry name" value="OmpA-like"/>
    <property type="match status" value="1"/>
</dbReference>
<sequence>MRKIVFFISLCFLILTPARLTAQETQEIDLDRDLIAHFPLDQGPDDVTGNEITGTVYGAKLEESCRCGSNAYYFDGIDDYIEYYDKYQVMNGNRSGLTISFWFRPTRLYSEDFGLILGKWAFDKHQDQFAAFFNIENLISFTVADGEHYETGVYGRTRYGIEDWRHVILVWNRSGKMGVFVDGKMDRIDRQHGSGYNGVSDVTFKLGRQIVGQNRPYEGYIDEIKMWSRSLSFAEIDALWEQERALCNKMVIKGKTIDENTLTPISAEVTFEDLKTGRSIGTTVTEDGLGDYEKQVDIGGKYAFYAKAKGYLPASFNLDTRSYRPNEEIIQDIYLVPIQVGSILRLNNIFFDYDKATLRDESRFELDRLIEIFEENPGMRVEIGGHTDGDGSDAYNQRLSEQRANSVRTYLIGKGISDSRIEAVGYGESKPVADNFTDEGKQENRRVEFKIIDL</sequence>
<dbReference type="CDD" id="cd07185">
    <property type="entry name" value="OmpA_C-like"/>
    <property type="match status" value="1"/>
</dbReference>
<dbReference type="SUPFAM" id="SSF49899">
    <property type="entry name" value="Concanavalin A-like lectins/glucanases"/>
    <property type="match status" value="1"/>
</dbReference>
<dbReference type="EMBL" id="JABBNU010000009">
    <property type="protein sequence ID" value="NMM49720.1"/>
    <property type="molecule type" value="Genomic_DNA"/>
</dbReference>
<evidence type="ECO:0000313" key="8">
    <source>
        <dbReference type="Proteomes" id="UP000559010"/>
    </source>
</evidence>
<dbReference type="Gene3D" id="3.30.1330.60">
    <property type="entry name" value="OmpA-like domain"/>
    <property type="match status" value="1"/>
</dbReference>
<evidence type="ECO:0000256" key="3">
    <source>
        <dbReference type="ARBA" id="ARBA00023237"/>
    </source>
</evidence>
<evidence type="ECO:0000256" key="2">
    <source>
        <dbReference type="ARBA" id="ARBA00023136"/>
    </source>
</evidence>
<dbReference type="RefSeq" id="WP_169683094.1">
    <property type="nucleotide sequence ID" value="NZ_JABBNU010000009.1"/>
</dbReference>